<keyword evidence="4" id="KW-0472">Membrane</keyword>
<dbReference type="AlphaFoldDB" id="A0A1X7SZY2"/>
<keyword evidence="2" id="KW-0067">ATP-binding</keyword>
<dbReference type="GO" id="GO:0007169">
    <property type="term" value="P:cell surface receptor protein tyrosine kinase signaling pathway"/>
    <property type="evidence" value="ECO:0007669"/>
    <property type="project" value="TreeGrafter"/>
</dbReference>
<feature type="binding site" evidence="2">
    <location>
        <position position="733"/>
    </location>
    <ligand>
        <name>ATP</name>
        <dbReference type="ChEBI" id="CHEBI:30616"/>
    </ligand>
</feature>
<feature type="compositionally biased region" description="Polar residues" evidence="3">
    <location>
        <begin position="421"/>
        <end position="431"/>
    </location>
</feature>
<feature type="domain" description="Protein kinase" evidence="5">
    <location>
        <begin position="701"/>
        <end position="774"/>
    </location>
</feature>
<dbReference type="InterPro" id="IPR017441">
    <property type="entry name" value="Protein_kinase_ATP_BS"/>
</dbReference>
<protein>
    <recommendedName>
        <fullName evidence="5">Protein kinase domain-containing protein</fullName>
    </recommendedName>
</protein>
<dbReference type="InterPro" id="IPR050122">
    <property type="entry name" value="RTK"/>
</dbReference>
<proteinExistence type="predicted"/>
<organism evidence="6">
    <name type="scientific">Amphimedon queenslandica</name>
    <name type="common">Sponge</name>
    <dbReference type="NCBI Taxonomy" id="400682"/>
    <lineage>
        <taxon>Eukaryota</taxon>
        <taxon>Metazoa</taxon>
        <taxon>Porifera</taxon>
        <taxon>Demospongiae</taxon>
        <taxon>Heteroscleromorpha</taxon>
        <taxon>Haplosclerida</taxon>
        <taxon>Niphatidae</taxon>
        <taxon>Amphimedon</taxon>
    </lineage>
</organism>
<evidence type="ECO:0000256" key="3">
    <source>
        <dbReference type="SAM" id="MobiDB-lite"/>
    </source>
</evidence>
<dbReference type="PROSITE" id="PS50011">
    <property type="entry name" value="PROTEIN_KINASE_DOM"/>
    <property type="match status" value="1"/>
</dbReference>
<keyword evidence="2" id="KW-0547">Nucleotide-binding</keyword>
<reference evidence="6" key="1">
    <citation type="submission" date="2017-05" db="UniProtKB">
        <authorList>
            <consortium name="EnsemblMetazoa"/>
        </authorList>
    </citation>
    <scope>IDENTIFICATION</scope>
</reference>
<accession>A0A1X7SZY2</accession>
<dbReference type="OrthoDB" id="10261027at2759"/>
<dbReference type="PANTHER" id="PTHR24416:SF631">
    <property type="entry name" value="SERINE_THREONINE_TYROSINE KINASE 1"/>
    <property type="match status" value="1"/>
</dbReference>
<dbReference type="STRING" id="400682.A0A1X7SZY2"/>
<feature type="region of interest" description="Disordered" evidence="3">
    <location>
        <begin position="421"/>
        <end position="452"/>
    </location>
</feature>
<dbReference type="PANTHER" id="PTHR24416">
    <property type="entry name" value="TYROSINE-PROTEIN KINASE RECEPTOR"/>
    <property type="match status" value="1"/>
</dbReference>
<dbReference type="GO" id="GO:0043235">
    <property type="term" value="C:receptor complex"/>
    <property type="evidence" value="ECO:0007669"/>
    <property type="project" value="TreeGrafter"/>
</dbReference>
<dbReference type="EnsemblMetazoa" id="Aqu2.1.07630_001">
    <property type="protein sequence ID" value="Aqu2.1.07630_001"/>
    <property type="gene ID" value="Aqu2.1.07630"/>
</dbReference>
<dbReference type="InterPro" id="IPR001245">
    <property type="entry name" value="Ser-Thr/Tyr_kinase_cat_dom"/>
</dbReference>
<dbReference type="InterPro" id="IPR011009">
    <property type="entry name" value="Kinase-like_dom_sf"/>
</dbReference>
<dbReference type="eggNOG" id="KOG0196">
    <property type="taxonomic scope" value="Eukaryota"/>
</dbReference>
<feature type="transmembrane region" description="Helical" evidence="4">
    <location>
        <begin position="489"/>
        <end position="515"/>
    </location>
</feature>
<dbReference type="GO" id="GO:0005886">
    <property type="term" value="C:plasma membrane"/>
    <property type="evidence" value="ECO:0007669"/>
    <property type="project" value="TreeGrafter"/>
</dbReference>
<evidence type="ECO:0000256" key="1">
    <source>
        <dbReference type="ARBA" id="ARBA00004167"/>
    </source>
</evidence>
<keyword evidence="4" id="KW-0812">Transmembrane</keyword>
<dbReference type="Gene3D" id="3.30.200.20">
    <property type="entry name" value="Phosphorylase Kinase, domain 1"/>
    <property type="match status" value="1"/>
</dbReference>
<keyword evidence="4" id="KW-1133">Transmembrane helix</keyword>
<dbReference type="SUPFAM" id="SSF56112">
    <property type="entry name" value="Protein kinase-like (PK-like)"/>
    <property type="match status" value="1"/>
</dbReference>
<dbReference type="GO" id="GO:0005524">
    <property type="term" value="F:ATP binding"/>
    <property type="evidence" value="ECO:0007669"/>
    <property type="project" value="UniProtKB-UniRule"/>
</dbReference>
<dbReference type="Pfam" id="PF07714">
    <property type="entry name" value="PK_Tyr_Ser-Thr"/>
    <property type="match status" value="1"/>
</dbReference>
<sequence>MQLDGCKLKVQSNDCSTEGFMELSLLEAKTGSTNNNGPATAGLAESVETRWIMTEGDKKFSKNCMSSLTEVLVGVDIRTRYGEKPGGHYRDPVAVELRLSPDNFTTNGLYRYTLPTPLNIRERTRSGTRGYKLGVYQPPDDRSVVRFYKVTGTGQIGRVADVRDDRVDKDPEDLEIILQTSSILIHPTTLGNSCSYPPIDSSFNTSSLSVTNVIPVNDTRAFPDIQFTCNGIITNWIIGITQNQDTSKHYPNIYLKRSSELIHALTVDASAATSSNGNVYNFTSDIEVEYGDILVINVTTNSNPMYYQQYNGPLNYQLDDSSDGLIPLEHNDYPLISVVVGPSPSIPETPSTTTTIITMTTDIIRTQINSHTPNATTITTTTTNMNIPSTTLLQTRSSSSSLMTSSPKQIQSINNTLHITNTPSQSSNTLPPTLPVSRPTPSISDGTVSPPPIVSTISSTSVTDSSTSNPSVTVSTEGTFQNSTGSNTLAAVLSTVFILLVVTILVILIVSVLVYKRRHQKLSSSGNSLMDTRSTEKKTELNNMSNPIYQPQDMGPVLYEEAKPVMNGIESVYSETIVTNDRYAAATGVSPIPALYEEPTITMKRQHKTIDQIENETYNLLAEALYVPTANERMGGGKQQQDIYSKLMNEQYSSAYSRLDHTGGNAFFIEDTEYWEPDSNTDGIYQQLSDRKYREIIRHQIKVTDYLGSGQFGTVNKGLWTTPTAGSVSVAIKTLNDKTSENERVKFLQEAAIMGQFHHPNVVKLHGVVTIGHP</sequence>
<name>A0A1X7SZY2_AMPQE</name>
<dbReference type="InParanoid" id="A0A1X7SZY2"/>
<dbReference type="InterPro" id="IPR000719">
    <property type="entry name" value="Prot_kinase_dom"/>
</dbReference>
<evidence type="ECO:0000259" key="5">
    <source>
        <dbReference type="PROSITE" id="PS50011"/>
    </source>
</evidence>
<dbReference type="GO" id="GO:0004714">
    <property type="term" value="F:transmembrane receptor protein tyrosine kinase activity"/>
    <property type="evidence" value="ECO:0007669"/>
    <property type="project" value="TreeGrafter"/>
</dbReference>
<comment type="subcellular location">
    <subcellularLocation>
        <location evidence="1">Membrane</location>
        <topology evidence="1">Single-pass membrane protein</topology>
    </subcellularLocation>
</comment>
<dbReference type="PROSITE" id="PS00107">
    <property type="entry name" value="PROTEIN_KINASE_ATP"/>
    <property type="match status" value="1"/>
</dbReference>
<evidence type="ECO:0000256" key="4">
    <source>
        <dbReference type="SAM" id="Phobius"/>
    </source>
</evidence>
<evidence type="ECO:0000256" key="2">
    <source>
        <dbReference type="PROSITE-ProRule" id="PRU10141"/>
    </source>
</evidence>
<evidence type="ECO:0000313" key="6">
    <source>
        <dbReference type="EnsemblMetazoa" id="Aqu2.1.07630_001"/>
    </source>
</evidence>